<feature type="domain" description="Guanylate cyclase" evidence="3">
    <location>
        <begin position="235"/>
        <end position="270"/>
    </location>
</feature>
<proteinExistence type="predicted"/>
<dbReference type="PANTHER" id="PTHR16305:SF28">
    <property type="entry name" value="GUANYLATE CYCLASE DOMAIN-CONTAINING PROTEIN"/>
    <property type="match status" value="1"/>
</dbReference>
<evidence type="ECO:0000259" key="3">
    <source>
        <dbReference type="PROSITE" id="PS50125"/>
    </source>
</evidence>
<accession>A0A7S4VYD8</accession>
<evidence type="ECO:0000256" key="2">
    <source>
        <dbReference type="ARBA" id="ARBA00022840"/>
    </source>
</evidence>
<dbReference type="GO" id="GO:0009190">
    <property type="term" value="P:cyclic nucleotide biosynthetic process"/>
    <property type="evidence" value="ECO:0007669"/>
    <property type="project" value="InterPro"/>
</dbReference>
<sequence length="924" mass="104012">MAALHVGNNERRREFLVLGNPIDQVSAAEGIAQSGQLAASPEAMSILSKSCTLKGSFSSSNPTVIACRNKRYFEPNPDFQVLKKKPKPWSDRIRHLSRNAIGALRHEMSLYVHPAARAIASSSAQNSRSIIADAEIRSVYTIFVKPIIDARIHGTKSGDDHLFALLNDIMGITCKVLEQFRGHLRQFVVDDKGVVLIATFGQRGATFPNLVAEKGLPCTIAIHDALKINLDIGSQIGATFGKAYVGIVGGARRHEFAILGPSVNLAARLMSSTENPGILVDDAIKSMANKRFDFLSHPPVRAKGYSSLVPIFEPQSEIERQWNKLSCFVGRETELKRLVGLAKTILSREKGKDNAAQANREKIERDKANSLLCLIQAHSSLGKSSLAMQAMDHIRRLGSHYKKEVTITKNVCKDGEQSVPFCVFRQIILRFLDERISRNEDDSAISGVTMFDLDDENYSLMEEPTYYYDDVYFHHIRELCKELNCSEGFAEMIGEKMLDLRINSKSSSAAAKLKPDEVVDFVTNVILKCTSQSDFVLFALDDVQWMDSLSWKVVEMLLRRGKDLMILCLSRPLSINTTTIDPILLRELQEDKCKGNKHCRFTNIELTPFTKNDVRALFAASIGCDGQQIDNELCDYIYEQTGGMPYFAQEMIRGVIQDDMIRWQDDGIVRWRSGLDSSPQQALRSSMNDLILHRLDHFNSEARLLLQVCAVLGHEFTLSELITVDCHCKERKQKCIQNIHDTLRKACKEKILLEIFQGGSTTKQRSSYCSNEEEDAVVVEKVDDRIYAFSHAVWRNCLLGTMLAERQRDLHRKIATILEGEETDKVVELRHAMKVFGHWRGSGNLMNSTRLALKIGQYLDGLLFNRQSMDFCIEALEMWKPAKLQNKDDTGLIAGKKFIHGFCLCPCQKIPLANISIIALTLYF</sequence>
<dbReference type="InterPro" id="IPR001054">
    <property type="entry name" value="A/G_cyclase"/>
</dbReference>
<dbReference type="GO" id="GO:0005737">
    <property type="term" value="C:cytoplasm"/>
    <property type="evidence" value="ECO:0007669"/>
    <property type="project" value="TreeGrafter"/>
</dbReference>
<evidence type="ECO:0000256" key="1">
    <source>
        <dbReference type="ARBA" id="ARBA00022741"/>
    </source>
</evidence>
<organism evidence="4">
    <name type="scientific">Ditylum brightwellii</name>
    <dbReference type="NCBI Taxonomy" id="49249"/>
    <lineage>
        <taxon>Eukaryota</taxon>
        <taxon>Sar</taxon>
        <taxon>Stramenopiles</taxon>
        <taxon>Ochrophyta</taxon>
        <taxon>Bacillariophyta</taxon>
        <taxon>Mediophyceae</taxon>
        <taxon>Lithodesmiophycidae</taxon>
        <taxon>Lithodesmiales</taxon>
        <taxon>Lithodesmiaceae</taxon>
        <taxon>Ditylum</taxon>
    </lineage>
</organism>
<dbReference type="SUPFAM" id="SSF52540">
    <property type="entry name" value="P-loop containing nucleoside triphosphate hydrolases"/>
    <property type="match status" value="1"/>
</dbReference>
<protein>
    <recommendedName>
        <fullName evidence="3">Guanylate cyclase domain-containing protein</fullName>
    </recommendedName>
</protein>
<dbReference type="GO" id="GO:0004016">
    <property type="term" value="F:adenylate cyclase activity"/>
    <property type="evidence" value="ECO:0007669"/>
    <property type="project" value="TreeGrafter"/>
</dbReference>
<dbReference type="GO" id="GO:0005524">
    <property type="term" value="F:ATP binding"/>
    <property type="evidence" value="ECO:0007669"/>
    <property type="project" value="UniProtKB-KW"/>
</dbReference>
<dbReference type="InterPro" id="IPR029787">
    <property type="entry name" value="Nucleotide_cyclase"/>
</dbReference>
<evidence type="ECO:0000313" key="4">
    <source>
        <dbReference type="EMBL" id="CAE4627304.1"/>
    </source>
</evidence>
<keyword evidence="1" id="KW-0547">Nucleotide-binding</keyword>
<dbReference type="AlphaFoldDB" id="A0A7S4VYD8"/>
<dbReference type="Gene3D" id="3.30.70.1230">
    <property type="entry name" value="Nucleotide cyclase"/>
    <property type="match status" value="1"/>
</dbReference>
<dbReference type="CDD" id="cd07302">
    <property type="entry name" value="CHD"/>
    <property type="match status" value="1"/>
</dbReference>
<dbReference type="EMBL" id="HBNS01032489">
    <property type="protein sequence ID" value="CAE4627304.1"/>
    <property type="molecule type" value="Transcribed_RNA"/>
</dbReference>
<dbReference type="GO" id="GO:0035556">
    <property type="term" value="P:intracellular signal transduction"/>
    <property type="evidence" value="ECO:0007669"/>
    <property type="project" value="InterPro"/>
</dbReference>
<dbReference type="Pfam" id="PF13191">
    <property type="entry name" value="AAA_16"/>
    <property type="match status" value="1"/>
</dbReference>
<gene>
    <name evidence="4" type="ORF">DBRI00130_LOCUS25456</name>
</gene>
<name>A0A7S4VYD8_9STRA</name>
<keyword evidence="2" id="KW-0067">ATP-binding</keyword>
<dbReference type="InterPro" id="IPR041664">
    <property type="entry name" value="AAA_16"/>
</dbReference>
<dbReference type="PANTHER" id="PTHR16305">
    <property type="entry name" value="TESTICULAR SOLUBLE ADENYLYL CYCLASE"/>
    <property type="match status" value="1"/>
</dbReference>
<dbReference type="PROSITE" id="PS50125">
    <property type="entry name" value="GUANYLATE_CYCLASE_2"/>
    <property type="match status" value="1"/>
</dbReference>
<dbReference type="InterPro" id="IPR027417">
    <property type="entry name" value="P-loop_NTPase"/>
</dbReference>
<dbReference type="SUPFAM" id="SSF55073">
    <property type="entry name" value="Nucleotide cyclase"/>
    <property type="match status" value="1"/>
</dbReference>
<reference evidence="4" key="1">
    <citation type="submission" date="2021-01" db="EMBL/GenBank/DDBJ databases">
        <authorList>
            <person name="Corre E."/>
            <person name="Pelletier E."/>
            <person name="Niang G."/>
            <person name="Scheremetjew M."/>
            <person name="Finn R."/>
            <person name="Kale V."/>
            <person name="Holt S."/>
            <person name="Cochrane G."/>
            <person name="Meng A."/>
            <person name="Brown T."/>
            <person name="Cohen L."/>
        </authorList>
    </citation>
    <scope>NUCLEOTIDE SEQUENCE</scope>
    <source>
        <strain evidence="4">GSO104</strain>
    </source>
</reference>